<dbReference type="Proteomes" id="UP000824128">
    <property type="component" value="Unassembled WGS sequence"/>
</dbReference>
<dbReference type="NCBIfam" id="NF002805">
    <property type="entry name" value="PRK02947.1"/>
    <property type="match status" value="1"/>
</dbReference>
<dbReference type="AlphaFoldDB" id="A0A9D1SS50"/>
<dbReference type="Gene3D" id="3.40.50.10490">
    <property type="entry name" value="Glucose-6-phosphate isomerase like protein, domain 1"/>
    <property type="match status" value="1"/>
</dbReference>
<keyword evidence="2" id="KW-0413">Isomerase</keyword>
<dbReference type="GO" id="GO:0097367">
    <property type="term" value="F:carbohydrate derivative binding"/>
    <property type="evidence" value="ECO:0007669"/>
    <property type="project" value="InterPro"/>
</dbReference>
<reference evidence="2" key="1">
    <citation type="submission" date="2020-10" db="EMBL/GenBank/DDBJ databases">
        <authorList>
            <person name="Gilroy R."/>
        </authorList>
    </citation>
    <scope>NUCLEOTIDE SEQUENCE</scope>
    <source>
        <strain evidence="2">ChiGjej2B2-16831</strain>
    </source>
</reference>
<dbReference type="PROSITE" id="PS51464">
    <property type="entry name" value="SIS"/>
    <property type="match status" value="1"/>
</dbReference>
<feature type="domain" description="SIS" evidence="1">
    <location>
        <begin position="35"/>
        <end position="218"/>
    </location>
</feature>
<dbReference type="InterPro" id="IPR001347">
    <property type="entry name" value="SIS_dom"/>
</dbReference>
<dbReference type="EMBL" id="DVNZ01000040">
    <property type="protein sequence ID" value="HIU93758.1"/>
    <property type="molecule type" value="Genomic_DNA"/>
</dbReference>
<evidence type="ECO:0000313" key="3">
    <source>
        <dbReference type="Proteomes" id="UP000824128"/>
    </source>
</evidence>
<organism evidence="2 3">
    <name type="scientific">Candidatus Aphodomorpha intestinavium</name>
    <dbReference type="NCBI Taxonomy" id="2840672"/>
    <lineage>
        <taxon>Bacteria</taxon>
        <taxon>Bacillati</taxon>
        <taxon>Bacillota</taxon>
        <taxon>Clostridia</taxon>
        <taxon>Eubacteriales</taxon>
        <taxon>Candidatus Aphodomorpha</taxon>
    </lineage>
</organism>
<dbReference type="Pfam" id="PF13580">
    <property type="entry name" value="SIS_2"/>
    <property type="match status" value="1"/>
</dbReference>
<dbReference type="InterPro" id="IPR046348">
    <property type="entry name" value="SIS_dom_sf"/>
</dbReference>
<reference evidence="2" key="2">
    <citation type="journal article" date="2021" name="PeerJ">
        <title>Extensive microbial diversity within the chicken gut microbiome revealed by metagenomics and culture.</title>
        <authorList>
            <person name="Gilroy R."/>
            <person name="Ravi A."/>
            <person name="Getino M."/>
            <person name="Pursley I."/>
            <person name="Horton D.L."/>
            <person name="Alikhan N.F."/>
            <person name="Baker D."/>
            <person name="Gharbi K."/>
            <person name="Hall N."/>
            <person name="Watson M."/>
            <person name="Adriaenssens E.M."/>
            <person name="Foster-Nyarko E."/>
            <person name="Jarju S."/>
            <person name="Secka A."/>
            <person name="Antonio M."/>
            <person name="Oren A."/>
            <person name="Chaudhuri R.R."/>
            <person name="La Ragione R."/>
            <person name="Hildebrand F."/>
            <person name="Pallen M.J."/>
        </authorList>
    </citation>
    <scope>NUCLEOTIDE SEQUENCE</scope>
    <source>
        <strain evidence="2">ChiGjej2B2-16831</strain>
    </source>
</reference>
<evidence type="ECO:0000259" key="1">
    <source>
        <dbReference type="PROSITE" id="PS51464"/>
    </source>
</evidence>
<dbReference type="GO" id="GO:0016853">
    <property type="term" value="F:isomerase activity"/>
    <property type="evidence" value="ECO:0007669"/>
    <property type="project" value="UniProtKB-KW"/>
</dbReference>
<protein>
    <submittedName>
        <fullName evidence="2">Sugar isomerase domain-containing protein</fullName>
    </submittedName>
</protein>
<sequence>MKQDIMQEFFDKAVGYLTRIREEERERIDTVAKVIAGQIEKDRLIYIWGPGGHSNMNAMEVFFRAGGLMHVSAILDEGTMLSSGALRSMAIERTPGYGRIVIEDSQIGKGDLLLIANAYGINSACLDAAFTARELGATTVAITSVEHADNIPADHPARHPSHVNLYKACDYYIDTKVPVGDAVIEIPGIDQKMGAVSTLCNAYTLNCLMMTAAAILGERGVAVPLWKSGNCPGGDEWNNRFIARFKGKVRLM</sequence>
<name>A0A9D1SS50_9FIRM</name>
<proteinExistence type="predicted"/>
<dbReference type="SUPFAM" id="SSF53697">
    <property type="entry name" value="SIS domain"/>
    <property type="match status" value="1"/>
</dbReference>
<comment type="caution">
    <text evidence="2">The sequence shown here is derived from an EMBL/GenBank/DDBJ whole genome shotgun (WGS) entry which is preliminary data.</text>
</comment>
<dbReference type="GO" id="GO:1901135">
    <property type="term" value="P:carbohydrate derivative metabolic process"/>
    <property type="evidence" value="ECO:0007669"/>
    <property type="project" value="InterPro"/>
</dbReference>
<accession>A0A9D1SS50</accession>
<evidence type="ECO:0000313" key="2">
    <source>
        <dbReference type="EMBL" id="HIU93758.1"/>
    </source>
</evidence>
<gene>
    <name evidence="2" type="ORF">IAD24_01235</name>
</gene>